<organism evidence="1 2">
    <name type="scientific">Moelleriella libera RCEF 2490</name>
    <dbReference type="NCBI Taxonomy" id="1081109"/>
    <lineage>
        <taxon>Eukaryota</taxon>
        <taxon>Fungi</taxon>
        <taxon>Dikarya</taxon>
        <taxon>Ascomycota</taxon>
        <taxon>Pezizomycotina</taxon>
        <taxon>Sordariomycetes</taxon>
        <taxon>Hypocreomycetidae</taxon>
        <taxon>Hypocreales</taxon>
        <taxon>Clavicipitaceae</taxon>
        <taxon>Moelleriella</taxon>
    </lineage>
</organism>
<dbReference type="AlphaFoldDB" id="A0A167WQT5"/>
<accession>A0A167WQT5</accession>
<keyword evidence="1" id="KW-0808">Transferase</keyword>
<dbReference type="EMBL" id="AZGY01000026">
    <property type="protein sequence ID" value="KZZ89156.1"/>
    <property type="molecule type" value="Genomic_DNA"/>
</dbReference>
<gene>
    <name evidence="1" type="ORF">AAL_07804</name>
</gene>
<evidence type="ECO:0000313" key="2">
    <source>
        <dbReference type="Proteomes" id="UP000078544"/>
    </source>
</evidence>
<protein>
    <submittedName>
        <fullName evidence="1">Chloramphenicol acetyltransferase-like domain protein</fullName>
    </submittedName>
</protein>
<evidence type="ECO:0000313" key="1">
    <source>
        <dbReference type="EMBL" id="KZZ89156.1"/>
    </source>
</evidence>
<keyword evidence="2" id="KW-1185">Reference proteome</keyword>
<name>A0A167WQT5_9HYPO</name>
<dbReference type="Proteomes" id="UP000078544">
    <property type="component" value="Unassembled WGS sequence"/>
</dbReference>
<dbReference type="GO" id="GO:0016740">
    <property type="term" value="F:transferase activity"/>
    <property type="evidence" value="ECO:0007669"/>
    <property type="project" value="UniProtKB-KW"/>
</dbReference>
<dbReference type="InterPro" id="IPR023213">
    <property type="entry name" value="CAT-like_dom_sf"/>
</dbReference>
<dbReference type="Gene3D" id="3.30.559.10">
    <property type="entry name" value="Chloramphenicol acetyltransferase-like domain"/>
    <property type="match status" value="1"/>
</dbReference>
<sequence length="518" mass="58752">MALSCCTARSKSSSKTVVDDLHHHVYPVHALDQSTESQPLLTWVMCFNDVLHAQKLQTSLCQLLEIGDWRKLACRLRVTDDGTLEAYAPKVFSDEEPACAFFHGEHFESTIQCHPVGRHFSFPARRAFTQIYPPEQPSALFHPDFPSRVQDLIDRRLPQLVLQVLSFCDATVVTISWPENLVDDVSLRVLLDNWSLVLTGRKHAVANILGSERDVLEETVTQAEEKGPLVKTSHPTRMTWSQWLVPEWWKAWRQPRLQRRMVFIPELIYDEFLSEVRAELSDMVSIEGDFQAKVSDADIAFAWVSKMQGHGQLQPRTVISRRAVDLRRRIPGLRSRSGHFLQNLTLSAHSKLSPHDLNDSVGKIALKQKRCMDEQSSEEQWLALAKTAMEKNAPQVCAAVMTGGDPAACTLDFCDLTLQRIFSAADFSSAVVRQGDFTRPRFNVPGTMISAYSLRMDLPPTEPACKVIGIDTDGNFWMCCQLEASVWVRMEEELYRLQKSINSPISGNSMRYYSASRR</sequence>
<comment type="caution">
    <text evidence="1">The sequence shown here is derived from an EMBL/GenBank/DDBJ whole genome shotgun (WGS) entry which is preliminary data.</text>
</comment>
<reference evidence="1 2" key="1">
    <citation type="journal article" date="2016" name="Genome Biol. Evol.">
        <title>Divergent and convergent evolution of fungal pathogenicity.</title>
        <authorList>
            <person name="Shang Y."/>
            <person name="Xiao G."/>
            <person name="Zheng P."/>
            <person name="Cen K."/>
            <person name="Zhan S."/>
            <person name="Wang C."/>
        </authorList>
    </citation>
    <scope>NUCLEOTIDE SEQUENCE [LARGE SCALE GENOMIC DNA]</scope>
    <source>
        <strain evidence="1 2">RCEF 2490</strain>
    </source>
</reference>
<dbReference type="OrthoDB" id="21502at2759"/>
<proteinExistence type="predicted"/>
<dbReference type="STRING" id="1081109.A0A167WQT5"/>